<evidence type="ECO:0000256" key="1">
    <source>
        <dbReference type="ARBA" id="ARBA00010790"/>
    </source>
</evidence>
<name>A0AAV8WYN4_9CUCU</name>
<dbReference type="EMBL" id="JANEYF010004391">
    <property type="protein sequence ID" value="KAJ8931332.1"/>
    <property type="molecule type" value="Genomic_DNA"/>
</dbReference>
<dbReference type="SUPFAM" id="SSF54373">
    <property type="entry name" value="FAD-linked reductases, C-terminal domain"/>
    <property type="match status" value="1"/>
</dbReference>
<comment type="similarity">
    <text evidence="1">Belongs to the GMC oxidoreductase family.</text>
</comment>
<feature type="domain" description="Glucose-methanol-choline oxidoreductase N-terminal" evidence="3">
    <location>
        <begin position="285"/>
        <end position="339"/>
    </location>
</feature>
<dbReference type="InterPro" id="IPR036188">
    <property type="entry name" value="FAD/NAD-bd_sf"/>
</dbReference>
<dbReference type="Pfam" id="PF05199">
    <property type="entry name" value="GMC_oxred_C"/>
    <property type="match status" value="1"/>
</dbReference>
<reference evidence="5" key="1">
    <citation type="journal article" date="2023" name="Insect Mol. Biol.">
        <title>Genome sequencing provides insights into the evolution of gene families encoding plant cell wall-degrading enzymes in longhorned beetles.</title>
        <authorList>
            <person name="Shin N.R."/>
            <person name="Okamura Y."/>
            <person name="Kirsch R."/>
            <person name="Pauchet Y."/>
        </authorList>
    </citation>
    <scope>NUCLEOTIDE SEQUENCE</scope>
    <source>
        <strain evidence="5">RBIC_L_NR</strain>
    </source>
</reference>
<organism evidence="5 6">
    <name type="scientific">Rhamnusium bicolor</name>
    <dbReference type="NCBI Taxonomy" id="1586634"/>
    <lineage>
        <taxon>Eukaryota</taxon>
        <taxon>Metazoa</taxon>
        <taxon>Ecdysozoa</taxon>
        <taxon>Arthropoda</taxon>
        <taxon>Hexapoda</taxon>
        <taxon>Insecta</taxon>
        <taxon>Pterygota</taxon>
        <taxon>Neoptera</taxon>
        <taxon>Endopterygota</taxon>
        <taxon>Coleoptera</taxon>
        <taxon>Polyphaga</taxon>
        <taxon>Cucujiformia</taxon>
        <taxon>Chrysomeloidea</taxon>
        <taxon>Cerambycidae</taxon>
        <taxon>Lepturinae</taxon>
        <taxon>Rhagiini</taxon>
        <taxon>Rhamnusium</taxon>
    </lineage>
</organism>
<evidence type="ECO:0000259" key="4">
    <source>
        <dbReference type="Pfam" id="PF05199"/>
    </source>
</evidence>
<comment type="caution">
    <text evidence="5">The sequence shown here is derived from an EMBL/GenBank/DDBJ whole genome shotgun (WGS) entry which is preliminary data.</text>
</comment>
<evidence type="ECO:0000256" key="2">
    <source>
        <dbReference type="SAM" id="MobiDB-lite"/>
    </source>
</evidence>
<dbReference type="GO" id="GO:0050660">
    <property type="term" value="F:flavin adenine dinucleotide binding"/>
    <property type="evidence" value="ECO:0007669"/>
    <property type="project" value="InterPro"/>
</dbReference>
<dbReference type="SUPFAM" id="SSF51905">
    <property type="entry name" value="FAD/NAD(P)-binding domain"/>
    <property type="match status" value="1"/>
</dbReference>
<dbReference type="InterPro" id="IPR000172">
    <property type="entry name" value="GMC_OxRdtase_N"/>
</dbReference>
<proteinExistence type="inferred from homology"/>
<sequence>MAARASRNGSLEDKKVEPGQNLSAPIIEEMASASDLPKSISKEIPPPPQEMASTSGLSKLKSRRRRRKEIPPAEKRQTSKRSKNKTKDYSSCGICCVNWAHCKGGFLVMSGASVGSAINGFVLPVMQAAYFGSGPSGAVIANRLSEIPEWKVLLIEAGTNASVITNIPFLAGTLEFTDYNWGYSAERQDGFCKGCPDGRMLWPHGKGLGGTTIINYMIHVRGNRRDYDRWRDMDNPGWSYDDVLPYFMKSEDAHIERQDPEYHNKGGYLTVSDVTQRTQSVHAFILINANTKEAYGVKYVRNKKYHTALARKEVILCAGGLNSPQLLMLSGIGPREHLEEVGGVEALAYIRTNVSTDSDASYPDVETYFYWRRSKYGYGILPMLVHPRSYGYIKLKSKNPFHWPKFYANFFTDPDNHDMKTFIAAIREIQRINGSPSLQKYGATLVTTPIPGCENHIFDSDDYWECAIRTITGTLYHQVATCKMGPSSDPEAVVNAKLQVYGIKNLRVADTSIIPLPLTAHTAEPAYMIGEKASDIIKEHWATDTFSDNNIK</sequence>
<evidence type="ECO:0000313" key="6">
    <source>
        <dbReference type="Proteomes" id="UP001162156"/>
    </source>
</evidence>
<dbReference type="Gene3D" id="3.50.50.60">
    <property type="entry name" value="FAD/NAD(P)-binding domain"/>
    <property type="match status" value="3"/>
</dbReference>
<feature type="domain" description="Glucose-methanol-choline oxidoreductase N-terminal" evidence="3">
    <location>
        <begin position="186"/>
        <end position="271"/>
    </location>
</feature>
<dbReference type="AlphaFoldDB" id="A0AAV8WYN4"/>
<feature type="region of interest" description="Disordered" evidence="2">
    <location>
        <begin position="1"/>
        <end position="89"/>
    </location>
</feature>
<dbReference type="Pfam" id="PF00732">
    <property type="entry name" value="GMC_oxred_N"/>
    <property type="match status" value="2"/>
</dbReference>
<keyword evidence="6" id="KW-1185">Reference proteome</keyword>
<dbReference type="PANTHER" id="PTHR11552:SF208">
    <property type="entry name" value="RE36204P-RELATED"/>
    <property type="match status" value="1"/>
</dbReference>
<dbReference type="InterPro" id="IPR012132">
    <property type="entry name" value="GMC_OxRdtase"/>
</dbReference>
<dbReference type="Gene3D" id="3.30.560.10">
    <property type="entry name" value="Glucose Oxidase, domain 3"/>
    <property type="match status" value="2"/>
</dbReference>
<dbReference type="GO" id="GO:0016614">
    <property type="term" value="F:oxidoreductase activity, acting on CH-OH group of donors"/>
    <property type="evidence" value="ECO:0007669"/>
    <property type="project" value="InterPro"/>
</dbReference>
<dbReference type="PANTHER" id="PTHR11552">
    <property type="entry name" value="GLUCOSE-METHANOL-CHOLINE GMC OXIDOREDUCTASE"/>
    <property type="match status" value="1"/>
</dbReference>
<evidence type="ECO:0000259" key="3">
    <source>
        <dbReference type="Pfam" id="PF00732"/>
    </source>
</evidence>
<dbReference type="Proteomes" id="UP001162156">
    <property type="component" value="Unassembled WGS sequence"/>
</dbReference>
<dbReference type="InterPro" id="IPR007867">
    <property type="entry name" value="GMC_OxRtase_C"/>
</dbReference>
<gene>
    <name evidence="5" type="ORF">NQ314_015740</name>
</gene>
<evidence type="ECO:0000313" key="5">
    <source>
        <dbReference type="EMBL" id="KAJ8931332.1"/>
    </source>
</evidence>
<protein>
    <submittedName>
        <fullName evidence="5">Uncharacterized protein</fullName>
    </submittedName>
</protein>
<accession>A0AAV8WYN4</accession>
<feature type="domain" description="Glucose-methanol-choline oxidoreductase C-terminal" evidence="4">
    <location>
        <begin position="387"/>
        <end position="530"/>
    </location>
</feature>